<dbReference type="GO" id="GO:0140662">
    <property type="term" value="F:ATP-dependent protein folding chaperone"/>
    <property type="evidence" value="ECO:0007669"/>
    <property type="project" value="InterPro"/>
</dbReference>
<evidence type="ECO:0000256" key="6">
    <source>
        <dbReference type="HAMAP-Rule" id="MF_00600"/>
    </source>
</evidence>
<dbReference type="InterPro" id="IPR027413">
    <property type="entry name" value="GROEL-like_equatorial_sf"/>
</dbReference>
<dbReference type="Proteomes" id="UP001208557">
    <property type="component" value="Unassembled WGS sequence"/>
</dbReference>
<dbReference type="Gene3D" id="1.10.560.10">
    <property type="entry name" value="GroEL-like equatorial domain"/>
    <property type="match status" value="1"/>
</dbReference>
<evidence type="ECO:0000313" key="18">
    <source>
        <dbReference type="Proteomes" id="UP001208557"/>
    </source>
</evidence>
<sequence>MAKDIKFSADARSSMVRGVDILANTVKVTLGPKGRNVVLEKSFGSPLITNDGVTIAKEIELEDHFENMGAKLVSEVASKTNDIAGDGTTTATVLTQAIVREGIKNVTAGANPIGIRRGIEAAVATAVEALKSNSVPVSNKEAIAQVAAVSSRSEKVGEYISEAMEKVGNDGVITIEESKGMETELDVVEGMQFDRGYLSQYMVTDNEKMVAELDNPYILITDKKISNIQEILPLLENILKTNRPLLIVADDVDGEALPTLVLNKIRGTFNVVAVKAPGFGDRRKAMLEDIAILTGGTVITDDLGLELKDATIEALGQASKVTVDKDSTVIVEGSGNPEAIANRVAVIKSQIESSTSEFDREKLQERLAKLSGGVAVIKVGAATETELKEMKLRIEDALNATRAAVEEGIVSGGGTAYINVLDAVAGLELAGDEGTGRNIVLRALEEPVRQIALNAGFEGSIVIDRLKNSEVGTGFNAATGEWVNMIEAGIIDPVKVTRSALQNAASVASLILTTEAVVANQPEPASPAPAMDPGMMGGMM</sequence>
<reference evidence="15 16" key="2">
    <citation type="submission" date="2018-06" db="EMBL/GenBank/DDBJ databases">
        <authorList>
            <consortium name="Pathogen Informatics"/>
            <person name="Doyle S."/>
        </authorList>
    </citation>
    <scope>NUCLEOTIDE SEQUENCE [LARGE SCALE GENOMIC DNA]</scope>
    <source>
        <strain evidence="12 16">NCTC11085</strain>
        <strain evidence="13 15">NCTC11086</strain>
    </source>
</reference>
<gene>
    <name evidence="6 9" type="primary">groL</name>
    <name evidence="6 12" type="synonym">groEL</name>
    <name evidence="11" type="ORF">D8869_11085</name>
    <name evidence="10" type="ORF">MK406_03915</name>
    <name evidence="12" type="ORF">NCTC11085_02158</name>
    <name evidence="13" type="ORF">NCTC11086_02142</name>
    <name evidence="9" type="ORF">SSV_0140</name>
</gene>
<dbReference type="GO" id="GO:0051082">
    <property type="term" value="F:unfolded protein binding"/>
    <property type="evidence" value="ECO:0007669"/>
    <property type="project" value="UniProtKB-UniRule"/>
</dbReference>
<evidence type="ECO:0000256" key="5">
    <source>
        <dbReference type="ARBA" id="ARBA00023235"/>
    </source>
</evidence>
<keyword evidence="2 6" id="KW-0547">Nucleotide-binding</keyword>
<reference evidence="9 14" key="1">
    <citation type="submission" date="2015-01" db="EMBL/GenBank/DDBJ databases">
        <authorList>
            <person name="Pelicic Vladimir"/>
        </authorList>
    </citation>
    <scope>NUCLEOTIDE SEQUENCE [LARGE SCALE GENOMIC DNA]</scope>
    <source>
        <strain evidence="9 14">2908</strain>
    </source>
</reference>
<evidence type="ECO:0000313" key="16">
    <source>
        <dbReference type="Proteomes" id="UP000249623"/>
    </source>
</evidence>
<dbReference type="HAMAP" id="MF_00600">
    <property type="entry name" value="CH60"/>
    <property type="match status" value="1"/>
</dbReference>
<dbReference type="EC" id="5.6.1.7" evidence="6"/>
<feature type="binding site" evidence="6">
    <location>
        <begin position="29"/>
        <end position="32"/>
    </location>
    <ligand>
        <name>ATP</name>
        <dbReference type="ChEBI" id="CHEBI:30616"/>
    </ligand>
</feature>
<feature type="binding site" evidence="6">
    <location>
        <position position="413"/>
    </location>
    <ligand>
        <name>ATP</name>
        <dbReference type="ChEBI" id="CHEBI:30616"/>
    </ligand>
</feature>
<evidence type="ECO:0000256" key="1">
    <source>
        <dbReference type="ARBA" id="ARBA00006607"/>
    </source>
</evidence>
<dbReference type="EMBL" id="CDMW01000001">
    <property type="protein sequence ID" value="CEL89472.1"/>
    <property type="molecule type" value="Genomic_DNA"/>
</dbReference>
<evidence type="ECO:0000313" key="9">
    <source>
        <dbReference type="EMBL" id="CEL89472.1"/>
    </source>
</evidence>
<evidence type="ECO:0000313" key="10">
    <source>
        <dbReference type="EMBL" id="MCY7034220.1"/>
    </source>
</evidence>
<dbReference type="Gene3D" id="3.30.260.10">
    <property type="entry name" value="TCP-1-like chaperonin intermediate domain"/>
    <property type="match status" value="1"/>
</dbReference>
<dbReference type="SUPFAM" id="SSF48592">
    <property type="entry name" value="GroEL equatorial domain-like"/>
    <property type="match status" value="1"/>
</dbReference>
<comment type="caution">
    <text evidence="6">Lacks conserved residue(s) required for the propagation of feature annotation.</text>
</comment>
<comment type="subunit">
    <text evidence="6 8">Forms a cylinder of 14 subunits composed of two heptameric rings stacked back-to-back. Interacts with the co-chaperonin GroES.</text>
</comment>
<dbReference type="PROSITE" id="PS00296">
    <property type="entry name" value="CHAPERONINS_CPN60"/>
    <property type="match status" value="1"/>
</dbReference>
<dbReference type="NCBIfam" id="NF009489">
    <property type="entry name" value="PRK12851.1"/>
    <property type="match status" value="1"/>
</dbReference>
<dbReference type="Proteomes" id="UP000183504">
    <property type="component" value="Unassembled WGS sequence"/>
</dbReference>
<dbReference type="Proteomes" id="UP000280406">
    <property type="component" value="Unassembled WGS sequence"/>
</dbReference>
<comment type="similarity">
    <text evidence="1 6 7">Belongs to the chaperonin (HSP60) family.</text>
</comment>
<feature type="binding site" evidence="6">
    <location>
        <begin position="476"/>
        <end position="478"/>
    </location>
    <ligand>
        <name>ATP</name>
        <dbReference type="ChEBI" id="CHEBI:30616"/>
    </ligand>
</feature>
<dbReference type="NCBIfam" id="TIGR02348">
    <property type="entry name" value="GroEL"/>
    <property type="match status" value="1"/>
</dbReference>
<dbReference type="EMBL" id="RJND01000009">
    <property type="protein sequence ID" value="RSI51173.1"/>
    <property type="molecule type" value="Genomic_DNA"/>
</dbReference>
<evidence type="ECO:0000313" key="11">
    <source>
        <dbReference type="EMBL" id="RSI51173.1"/>
    </source>
</evidence>
<dbReference type="GO" id="GO:0005737">
    <property type="term" value="C:cytoplasm"/>
    <property type="evidence" value="ECO:0007669"/>
    <property type="project" value="UniProtKB-SubCell"/>
</dbReference>
<dbReference type="EMBL" id="JAKUVJ010000003">
    <property type="protein sequence ID" value="MCY7034220.1"/>
    <property type="molecule type" value="Genomic_DNA"/>
</dbReference>
<dbReference type="NCBIfam" id="NF009488">
    <property type="entry name" value="PRK12850.1"/>
    <property type="match status" value="1"/>
</dbReference>
<proteinExistence type="inferred from homology"/>
<dbReference type="EMBL" id="LS483346">
    <property type="protein sequence ID" value="SQF36198.1"/>
    <property type="molecule type" value="Genomic_DNA"/>
</dbReference>
<comment type="subcellular location">
    <subcellularLocation>
        <location evidence="6">Cytoplasm</location>
    </subcellularLocation>
</comment>
<evidence type="ECO:0000313" key="14">
    <source>
        <dbReference type="Proteomes" id="UP000183504"/>
    </source>
</evidence>
<organism evidence="9 14">
    <name type="scientific">Streptococcus sanguinis</name>
    <dbReference type="NCBI Taxonomy" id="1305"/>
    <lineage>
        <taxon>Bacteria</taxon>
        <taxon>Bacillati</taxon>
        <taxon>Bacillota</taxon>
        <taxon>Bacilli</taxon>
        <taxon>Lactobacillales</taxon>
        <taxon>Streptococcaceae</taxon>
        <taxon>Streptococcus</taxon>
    </lineage>
</organism>
<dbReference type="PANTHER" id="PTHR45633">
    <property type="entry name" value="60 KDA HEAT SHOCK PROTEIN, MITOCHONDRIAL"/>
    <property type="match status" value="1"/>
</dbReference>
<evidence type="ECO:0000256" key="3">
    <source>
        <dbReference type="ARBA" id="ARBA00022840"/>
    </source>
</evidence>
<dbReference type="NCBIfam" id="NF009487">
    <property type="entry name" value="PRK12849.1"/>
    <property type="match status" value="1"/>
</dbReference>
<dbReference type="InterPro" id="IPR027410">
    <property type="entry name" value="TCP-1-like_intermed_sf"/>
</dbReference>
<dbReference type="GO" id="GO:0005524">
    <property type="term" value="F:ATP binding"/>
    <property type="evidence" value="ECO:0007669"/>
    <property type="project" value="UniProtKB-UniRule"/>
</dbReference>
<evidence type="ECO:0000256" key="2">
    <source>
        <dbReference type="ARBA" id="ARBA00022741"/>
    </source>
</evidence>
<evidence type="ECO:0000256" key="8">
    <source>
        <dbReference type="RuleBase" id="RU000419"/>
    </source>
</evidence>
<name>A0A0B7GN24_STRSA</name>
<reference evidence="11 17" key="3">
    <citation type="submission" date="2018-11" db="EMBL/GenBank/DDBJ databases">
        <title>Species Designations Belie Phenotypic and Genotypic Heterogeneity in Oral Streptococci.</title>
        <authorList>
            <person name="Velsko I."/>
        </authorList>
    </citation>
    <scope>NUCLEOTIDE SEQUENCE [LARGE SCALE GENOMIC DNA]</scope>
    <source>
        <strain evidence="11 17">BCC37</strain>
    </source>
</reference>
<dbReference type="Pfam" id="PF00118">
    <property type="entry name" value="Cpn60_TCP1"/>
    <property type="match status" value="1"/>
</dbReference>
<dbReference type="InterPro" id="IPR002423">
    <property type="entry name" value="Cpn60/GroEL/TCP-1"/>
</dbReference>
<comment type="function">
    <text evidence="6 8">Together with its co-chaperonin GroES, plays an essential role in assisting protein folding. The GroEL-GroES system forms a nano-cage that allows encapsulation of the non-native substrate proteins and provides a physical environment optimized to promote and accelerate protein folding.</text>
</comment>
<evidence type="ECO:0000313" key="12">
    <source>
        <dbReference type="EMBL" id="SQF36198.1"/>
    </source>
</evidence>
<dbReference type="CDD" id="cd03344">
    <property type="entry name" value="GroEL"/>
    <property type="match status" value="1"/>
</dbReference>
<dbReference type="InterPro" id="IPR027409">
    <property type="entry name" value="GroEL-like_apical_dom_sf"/>
</dbReference>
<reference evidence="10 18" key="4">
    <citation type="journal article" date="2022" name="Med Res Arch">
        <title>Genomic identification of streptococcal strains and relation to clinical characteristics. A substudy to The Partial Oral Treatment of Endocarditis (POET) Trial.</title>
        <authorList>
            <person name="Christensen J."/>
            <person name="Jensen C."/>
            <person name="Dargis R."/>
            <person name="Nielsen X."/>
            <person name="Pries- Heje M."/>
            <person name="Wiingaard C."/>
            <person name="Ihlemann N."/>
            <person name="Gill S."/>
            <person name="Bruun N."/>
            <person name="Elming H."/>
            <person name="Povlsen J."/>
            <person name="Madsen T."/>
            <person name="Jensen K."/>
            <person name="Fuursted K."/>
            <person name="Ostergaard L."/>
            <person name="Christiansen U."/>
            <person name="Rosenvinge F."/>
            <person name="Helweg-Larsen J."/>
            <person name="Fosbol E."/>
            <person name="Kober L."/>
            <person name="Torp-Pedersen C."/>
            <person name="Tonder N."/>
            <person name="Moser C."/>
            <person name="Iversen K."/>
            <person name="Bundgaard H."/>
        </authorList>
    </citation>
    <scope>NUCLEOTIDE SEQUENCE [LARGE SCALE GENOMIC DNA]</scope>
    <source>
        <strain evidence="10 18">A12055600</strain>
    </source>
</reference>
<dbReference type="PRINTS" id="PR00298">
    <property type="entry name" value="CHAPERONIN60"/>
</dbReference>
<dbReference type="RefSeq" id="WP_002914472.1">
    <property type="nucleotide sequence ID" value="NZ_CBCSBD010000003.1"/>
</dbReference>
<feature type="binding site" evidence="6">
    <location>
        <begin position="86"/>
        <end position="90"/>
    </location>
    <ligand>
        <name>ATP</name>
        <dbReference type="ChEBI" id="CHEBI:30616"/>
    </ligand>
</feature>
<evidence type="ECO:0000313" key="17">
    <source>
        <dbReference type="Proteomes" id="UP000280406"/>
    </source>
</evidence>
<evidence type="ECO:0000256" key="7">
    <source>
        <dbReference type="RuleBase" id="RU000418"/>
    </source>
</evidence>
<dbReference type="FunFam" id="3.50.7.10:FF:000001">
    <property type="entry name" value="60 kDa chaperonin"/>
    <property type="match status" value="1"/>
</dbReference>
<keyword evidence="4 6" id="KW-0143">Chaperone</keyword>
<dbReference type="FunFam" id="1.10.560.10:FF:000001">
    <property type="entry name" value="60 kDa chaperonin"/>
    <property type="match status" value="1"/>
</dbReference>
<keyword evidence="6" id="KW-0963">Cytoplasm</keyword>
<evidence type="ECO:0000313" key="13">
    <source>
        <dbReference type="EMBL" id="SQF72185.1"/>
    </source>
</evidence>
<dbReference type="GO" id="GO:0016853">
    <property type="term" value="F:isomerase activity"/>
    <property type="evidence" value="ECO:0007669"/>
    <property type="project" value="UniProtKB-KW"/>
</dbReference>
<accession>A0A0B7GN24</accession>
<protein>
    <recommendedName>
        <fullName evidence="6">Chaperonin GroEL</fullName>
        <ecNumber evidence="6">5.6.1.7</ecNumber>
    </recommendedName>
    <alternativeName>
        <fullName evidence="6">60 kDa chaperonin</fullName>
    </alternativeName>
    <alternativeName>
        <fullName evidence="6">Chaperonin-60</fullName>
        <shortName evidence="6">Cpn60</shortName>
    </alternativeName>
</protein>
<dbReference type="InterPro" id="IPR018370">
    <property type="entry name" value="Chaperonin_Cpn60_CS"/>
</dbReference>
<dbReference type="Proteomes" id="UP000249623">
    <property type="component" value="Chromosome 1"/>
</dbReference>
<evidence type="ECO:0000256" key="4">
    <source>
        <dbReference type="ARBA" id="ARBA00023186"/>
    </source>
</evidence>
<dbReference type="Gene3D" id="3.50.7.10">
    <property type="entry name" value="GroEL"/>
    <property type="match status" value="1"/>
</dbReference>
<keyword evidence="3 6" id="KW-0067">ATP-binding</keyword>
<dbReference type="GO" id="GO:0042026">
    <property type="term" value="P:protein refolding"/>
    <property type="evidence" value="ECO:0007669"/>
    <property type="project" value="UniProtKB-UniRule"/>
</dbReference>
<reference evidence="10" key="5">
    <citation type="submission" date="2022-02" db="EMBL/GenBank/DDBJ databases">
        <authorList>
            <person name="Christensen J.J.E."/>
            <person name="Jensen C.S."/>
            <person name="Nielsen X.C."/>
            <person name="Dargis R."/>
        </authorList>
    </citation>
    <scope>NUCLEOTIDE SEQUENCE</scope>
    <source>
        <strain evidence="10">A12055600</strain>
    </source>
</reference>
<keyword evidence="5 6" id="KW-0413">Isomerase</keyword>
<dbReference type="SMR" id="A0A0B7GN24"/>
<feature type="binding site" evidence="6">
    <location>
        <position position="492"/>
    </location>
    <ligand>
        <name>ATP</name>
        <dbReference type="ChEBI" id="CHEBI:30616"/>
    </ligand>
</feature>
<dbReference type="GeneID" id="48426478"/>
<dbReference type="OMA" id="TDTDKME"/>
<dbReference type="EMBL" id="LS483364">
    <property type="protein sequence ID" value="SQF72185.1"/>
    <property type="molecule type" value="Genomic_DNA"/>
</dbReference>
<dbReference type="SUPFAM" id="SSF52029">
    <property type="entry name" value="GroEL apical domain-like"/>
    <property type="match status" value="1"/>
</dbReference>
<dbReference type="InterPro" id="IPR001844">
    <property type="entry name" value="Cpn60/GroEL"/>
</dbReference>
<evidence type="ECO:0000313" key="15">
    <source>
        <dbReference type="Proteomes" id="UP000248534"/>
    </source>
</evidence>
<dbReference type="Proteomes" id="UP000248534">
    <property type="component" value="Chromosome 1"/>
</dbReference>
<dbReference type="NCBIfam" id="NF000592">
    <property type="entry name" value="PRK00013.1"/>
    <property type="match status" value="1"/>
</dbReference>
<dbReference type="SUPFAM" id="SSF54849">
    <property type="entry name" value="GroEL-intermediate domain like"/>
    <property type="match status" value="1"/>
</dbReference>
<dbReference type="AlphaFoldDB" id="A0A0B7GN24"/>